<dbReference type="GO" id="GO:0006312">
    <property type="term" value="P:mitotic recombination"/>
    <property type="evidence" value="ECO:0007669"/>
    <property type="project" value="TreeGrafter"/>
</dbReference>
<feature type="compositionally biased region" description="Basic and acidic residues" evidence="10">
    <location>
        <begin position="1"/>
        <end position="12"/>
    </location>
</feature>
<dbReference type="InterPro" id="IPR020587">
    <property type="entry name" value="RecA_monomer-monomer_interface"/>
</dbReference>
<protein>
    <submittedName>
        <fullName evidence="13">Meiotic recombination protein dmc1, putative</fullName>
    </submittedName>
</protein>
<dbReference type="OrthoDB" id="10251254at2759"/>
<dbReference type="GO" id="GO:0042148">
    <property type="term" value="P:DNA strand invasion"/>
    <property type="evidence" value="ECO:0007669"/>
    <property type="project" value="TreeGrafter"/>
</dbReference>
<gene>
    <name evidence="13" type="ORF">EIN_418470</name>
</gene>
<dbReference type="FunFam" id="1.10.150.20:FF:000075">
    <property type="entry name" value="Meiotic recombination protein DMC1"/>
    <property type="match status" value="1"/>
</dbReference>
<dbReference type="PROSITE" id="PS50162">
    <property type="entry name" value="RECA_2"/>
    <property type="match status" value="1"/>
</dbReference>
<comment type="similarity">
    <text evidence="2">Belongs to the RecA family. DMC1 subfamily.</text>
</comment>
<dbReference type="GeneID" id="14886952"/>
<evidence type="ECO:0000256" key="4">
    <source>
        <dbReference type="ARBA" id="ARBA00022840"/>
    </source>
</evidence>
<sequence>MAEEAEKEKSEIVEDEEEAPSFHQVEGLQEHGINVGDINKLKQAGCNTIESVIMHTRKELCAIRGFSDAKVDKILEAVGKVCPTHAFVSATIALERRANVIKITTGSAQFDTLLGGGIETMSVTEMFGEFRTGKTQLCHTLAVTAQLPANLKGANGKVAYIDTEGTFRPERITQIAERFGVDQTAVLDNILIARAYTHEQQFDLLVEIAARMAEDRFRLLIVDSVTSLFRVDFSGRGELSERQQKLGKMMNRLIKISEEFNVAVVITNQVMSDPGGGAMFVVDPKKPIGGHVIAHASTTRLYLRKGKGEQRIVKLYDSPNLPEAEATYAIEVGGIVDAKE</sequence>
<evidence type="ECO:0000256" key="1">
    <source>
        <dbReference type="ARBA" id="ARBA00004123"/>
    </source>
</evidence>
<dbReference type="GO" id="GO:0003697">
    <property type="term" value="F:single-stranded DNA binding"/>
    <property type="evidence" value="ECO:0007669"/>
    <property type="project" value="TreeGrafter"/>
</dbReference>
<dbReference type="GO" id="GO:0000794">
    <property type="term" value="C:condensed nuclear chromosome"/>
    <property type="evidence" value="ECO:0007669"/>
    <property type="project" value="TreeGrafter"/>
</dbReference>
<keyword evidence="6" id="KW-0539">Nucleus</keyword>
<dbReference type="Pfam" id="PF08423">
    <property type="entry name" value="Rad51"/>
    <property type="match status" value="1"/>
</dbReference>
<evidence type="ECO:0000256" key="5">
    <source>
        <dbReference type="ARBA" id="ARBA00023125"/>
    </source>
</evidence>
<dbReference type="InterPro" id="IPR013632">
    <property type="entry name" value="Rad51_C"/>
</dbReference>
<dbReference type="PANTHER" id="PTHR22942:SF30">
    <property type="entry name" value="MEIOTIC RECOMBINATION PROTEIN DMC1_LIM15 HOMOLOG"/>
    <property type="match status" value="1"/>
</dbReference>
<dbReference type="FunFam" id="3.40.50.300:FF:000239">
    <property type="entry name" value="Meiotic recombination protein DMC1"/>
    <property type="match status" value="1"/>
</dbReference>
<evidence type="ECO:0000256" key="10">
    <source>
        <dbReference type="SAM" id="MobiDB-lite"/>
    </source>
</evidence>
<evidence type="ECO:0000256" key="2">
    <source>
        <dbReference type="ARBA" id="ARBA00008897"/>
    </source>
</evidence>
<evidence type="ECO:0000259" key="12">
    <source>
        <dbReference type="PROSITE" id="PS50163"/>
    </source>
</evidence>
<dbReference type="InterPro" id="IPR016467">
    <property type="entry name" value="DNA_recomb/repair_RecA-like"/>
</dbReference>
<dbReference type="SUPFAM" id="SSF52540">
    <property type="entry name" value="P-loop containing nucleoside triphosphate hydrolases"/>
    <property type="match status" value="1"/>
</dbReference>
<accession>A0A0A1U1Q2</accession>
<keyword evidence="5" id="KW-0238">DNA-binding</keyword>
<proteinExistence type="inferred from homology"/>
<evidence type="ECO:0000256" key="3">
    <source>
        <dbReference type="ARBA" id="ARBA00022741"/>
    </source>
</evidence>
<dbReference type="InterPro" id="IPR003593">
    <property type="entry name" value="AAA+_ATPase"/>
</dbReference>
<dbReference type="GO" id="GO:0000730">
    <property type="term" value="P:DNA recombinase assembly"/>
    <property type="evidence" value="ECO:0007669"/>
    <property type="project" value="TreeGrafter"/>
</dbReference>
<dbReference type="Proteomes" id="UP000014680">
    <property type="component" value="Unassembled WGS sequence"/>
</dbReference>
<dbReference type="SMART" id="SM00382">
    <property type="entry name" value="AAA"/>
    <property type="match status" value="1"/>
</dbReference>
<evidence type="ECO:0000313" key="14">
    <source>
        <dbReference type="Proteomes" id="UP000014680"/>
    </source>
</evidence>
<dbReference type="RefSeq" id="XP_004254739.1">
    <property type="nucleotide sequence ID" value="XM_004254691.1"/>
</dbReference>
<reference evidence="13 14" key="1">
    <citation type="submission" date="2012-10" db="EMBL/GenBank/DDBJ databases">
        <authorList>
            <person name="Zafar N."/>
            <person name="Inman J."/>
            <person name="Hall N."/>
            <person name="Lorenzi H."/>
            <person name="Caler E."/>
        </authorList>
    </citation>
    <scope>NUCLEOTIDE SEQUENCE [LARGE SCALE GENOMIC DNA]</scope>
    <source>
        <strain evidence="13 14">IP1</strain>
    </source>
</reference>
<dbReference type="PROSITE" id="PS50163">
    <property type="entry name" value="RECA_3"/>
    <property type="match status" value="1"/>
</dbReference>
<dbReference type="NCBIfam" id="NF003301">
    <property type="entry name" value="PRK04301.1"/>
    <property type="match status" value="1"/>
</dbReference>
<dbReference type="VEuPathDB" id="AmoebaDB:EIN_418470"/>
<dbReference type="Gene3D" id="3.40.50.300">
    <property type="entry name" value="P-loop containing nucleotide triphosphate hydrolases"/>
    <property type="match status" value="1"/>
</dbReference>
<evidence type="ECO:0000256" key="9">
    <source>
        <dbReference type="RuleBase" id="RU003422"/>
    </source>
</evidence>
<keyword evidence="3 9" id="KW-0547">Nucleotide-binding</keyword>
<dbReference type="GO" id="GO:0140664">
    <property type="term" value="F:ATP-dependent DNA damage sensor activity"/>
    <property type="evidence" value="ECO:0007669"/>
    <property type="project" value="InterPro"/>
</dbReference>
<evidence type="ECO:0000256" key="8">
    <source>
        <dbReference type="ARBA" id="ARBA00023306"/>
    </source>
</evidence>
<dbReference type="AlphaFoldDB" id="A0A0A1U1Q2"/>
<dbReference type="CDD" id="cd19514">
    <property type="entry name" value="DMC1"/>
    <property type="match status" value="1"/>
</dbReference>
<dbReference type="InterPro" id="IPR011940">
    <property type="entry name" value="Dmc1"/>
</dbReference>
<name>A0A0A1U1Q2_ENTIV</name>
<evidence type="ECO:0000313" key="13">
    <source>
        <dbReference type="EMBL" id="ELP87968.1"/>
    </source>
</evidence>
<feature type="domain" description="RecA family profile 1" evidence="11">
    <location>
        <begin position="99"/>
        <end position="270"/>
    </location>
</feature>
<organism evidence="13 14">
    <name type="scientific">Entamoeba invadens IP1</name>
    <dbReference type="NCBI Taxonomy" id="370355"/>
    <lineage>
        <taxon>Eukaryota</taxon>
        <taxon>Amoebozoa</taxon>
        <taxon>Evosea</taxon>
        <taxon>Archamoebae</taxon>
        <taxon>Mastigamoebida</taxon>
        <taxon>Entamoebidae</taxon>
        <taxon>Entamoeba</taxon>
    </lineage>
</organism>
<evidence type="ECO:0000259" key="11">
    <source>
        <dbReference type="PROSITE" id="PS50162"/>
    </source>
</evidence>
<keyword evidence="7" id="KW-0469">Meiosis</keyword>
<dbReference type="EMBL" id="KB206772">
    <property type="protein sequence ID" value="ELP87968.1"/>
    <property type="molecule type" value="Genomic_DNA"/>
</dbReference>
<keyword evidence="4 9" id="KW-0067">ATP-binding</keyword>
<dbReference type="GO" id="GO:0003690">
    <property type="term" value="F:double-stranded DNA binding"/>
    <property type="evidence" value="ECO:0007669"/>
    <property type="project" value="TreeGrafter"/>
</dbReference>
<evidence type="ECO:0000256" key="7">
    <source>
        <dbReference type="ARBA" id="ARBA00023254"/>
    </source>
</evidence>
<dbReference type="GO" id="GO:0070192">
    <property type="term" value="P:chromosome organization involved in meiotic cell cycle"/>
    <property type="evidence" value="ECO:0007669"/>
    <property type="project" value="TreeGrafter"/>
</dbReference>
<dbReference type="InterPro" id="IPR020588">
    <property type="entry name" value="RecA_ATP-bd"/>
</dbReference>
<dbReference type="InterPro" id="IPR010995">
    <property type="entry name" value="DNA_repair_Rad51/TF_NusA_a-hlx"/>
</dbReference>
<dbReference type="SMR" id="A0A0A1U1Q2"/>
<dbReference type="SUPFAM" id="SSF47794">
    <property type="entry name" value="Rad51 N-terminal domain-like"/>
    <property type="match status" value="1"/>
</dbReference>
<keyword evidence="8" id="KW-0131">Cell cycle</keyword>
<dbReference type="GO" id="GO:0000150">
    <property type="term" value="F:DNA strand exchange activity"/>
    <property type="evidence" value="ECO:0007669"/>
    <property type="project" value="InterPro"/>
</dbReference>
<dbReference type="InterPro" id="IPR027417">
    <property type="entry name" value="P-loop_NTPase"/>
</dbReference>
<evidence type="ECO:0000256" key="6">
    <source>
        <dbReference type="ARBA" id="ARBA00023242"/>
    </source>
</evidence>
<keyword evidence="14" id="KW-1185">Reference proteome</keyword>
<dbReference type="GO" id="GO:0007131">
    <property type="term" value="P:reciprocal meiotic recombination"/>
    <property type="evidence" value="ECO:0007669"/>
    <property type="project" value="InterPro"/>
</dbReference>
<feature type="domain" description="RecA family profile 2" evidence="12">
    <location>
        <begin position="277"/>
        <end position="340"/>
    </location>
</feature>
<dbReference type="GO" id="GO:0005524">
    <property type="term" value="F:ATP binding"/>
    <property type="evidence" value="ECO:0007669"/>
    <property type="project" value="UniProtKB-KW"/>
</dbReference>
<dbReference type="OMA" id="ANPMKPV"/>
<dbReference type="NCBIfam" id="TIGR02238">
    <property type="entry name" value="recomb_DMC1"/>
    <property type="match status" value="1"/>
</dbReference>
<dbReference type="Gene3D" id="1.10.150.20">
    <property type="entry name" value="5' to 3' exonuclease, C-terminal subdomain"/>
    <property type="match status" value="1"/>
</dbReference>
<dbReference type="PIRSF" id="PIRSF005856">
    <property type="entry name" value="Rad51"/>
    <property type="match status" value="1"/>
</dbReference>
<dbReference type="KEGG" id="eiv:EIN_418470"/>
<dbReference type="PANTHER" id="PTHR22942">
    <property type="entry name" value="RECA/RAD51/RADA DNA STRAND-PAIRING FAMILY MEMBER"/>
    <property type="match status" value="1"/>
</dbReference>
<feature type="region of interest" description="Disordered" evidence="10">
    <location>
        <begin position="1"/>
        <end position="20"/>
    </location>
</feature>
<comment type="subcellular location">
    <subcellularLocation>
        <location evidence="1">Nucleus</location>
    </subcellularLocation>
</comment>